<accession>A0AA37SCX7</accession>
<feature type="region of interest" description="Disordered" evidence="1">
    <location>
        <begin position="197"/>
        <end position="235"/>
    </location>
</feature>
<comment type="caution">
    <text evidence="2">The sequence shown here is derived from an EMBL/GenBank/DDBJ whole genome shotgun (WGS) entry which is preliminary data.</text>
</comment>
<organism evidence="2 3">
    <name type="scientific">Litoribrevibacter albus</name>
    <dbReference type="NCBI Taxonomy" id="1473156"/>
    <lineage>
        <taxon>Bacteria</taxon>
        <taxon>Pseudomonadati</taxon>
        <taxon>Pseudomonadota</taxon>
        <taxon>Gammaproteobacteria</taxon>
        <taxon>Oceanospirillales</taxon>
        <taxon>Oceanospirillaceae</taxon>
        <taxon>Litoribrevibacter</taxon>
    </lineage>
</organism>
<gene>
    <name evidence="2" type="ORF">GCM10007876_25510</name>
</gene>
<evidence type="ECO:0000313" key="3">
    <source>
        <dbReference type="Proteomes" id="UP001161389"/>
    </source>
</evidence>
<protein>
    <recommendedName>
        <fullName evidence="4">Ribosomal protein L7/L12 C-terminal domain-containing protein</fullName>
    </recommendedName>
</protein>
<dbReference type="Proteomes" id="UP001161389">
    <property type="component" value="Unassembled WGS sequence"/>
</dbReference>
<dbReference type="AlphaFoldDB" id="A0AA37SCX7"/>
<reference evidence="2" key="1">
    <citation type="journal article" date="2014" name="Int. J. Syst. Evol. Microbiol.">
        <title>Complete genome sequence of Corynebacterium casei LMG S-19264T (=DSM 44701T), isolated from a smear-ripened cheese.</title>
        <authorList>
            <consortium name="US DOE Joint Genome Institute (JGI-PGF)"/>
            <person name="Walter F."/>
            <person name="Albersmeier A."/>
            <person name="Kalinowski J."/>
            <person name="Ruckert C."/>
        </authorList>
    </citation>
    <scope>NUCLEOTIDE SEQUENCE</scope>
    <source>
        <strain evidence="2">NBRC 110071</strain>
    </source>
</reference>
<sequence>MVDVVFEVIFQGKVIEGKDIQQVRQNLGRMFKADEAKLNALFSGKTVVIKSGLDQATAQKYLAALEKAGAQAEIRSLDSAPAQPPKAQNPASFIAKEFSKPSLNSVAQAHAENQQAKAAVEKEPEPIGIPVPEVTEAASEDIKQAMDTLAKQNKEEPVGQTLPEAASIAPESASSNDFSLAPTGSMILPDAKKKEVEAPNTDHLKVNPMEGYLVDPKPEEAVEVPDTSHLKLKDD</sequence>
<feature type="compositionally biased region" description="Basic and acidic residues" evidence="1">
    <location>
        <begin position="216"/>
        <end position="235"/>
    </location>
</feature>
<evidence type="ECO:0000256" key="1">
    <source>
        <dbReference type="SAM" id="MobiDB-lite"/>
    </source>
</evidence>
<evidence type="ECO:0000313" key="2">
    <source>
        <dbReference type="EMBL" id="GLQ32072.1"/>
    </source>
</evidence>
<reference evidence="2" key="2">
    <citation type="submission" date="2023-01" db="EMBL/GenBank/DDBJ databases">
        <title>Draft genome sequence of Litoribrevibacter albus strain NBRC 110071.</title>
        <authorList>
            <person name="Sun Q."/>
            <person name="Mori K."/>
        </authorList>
    </citation>
    <scope>NUCLEOTIDE SEQUENCE</scope>
    <source>
        <strain evidence="2">NBRC 110071</strain>
    </source>
</reference>
<keyword evidence="3" id="KW-1185">Reference proteome</keyword>
<evidence type="ECO:0008006" key="4">
    <source>
        <dbReference type="Google" id="ProtNLM"/>
    </source>
</evidence>
<proteinExistence type="predicted"/>
<name>A0AA37SCX7_9GAMM</name>
<dbReference type="EMBL" id="BSNM01000015">
    <property type="protein sequence ID" value="GLQ32072.1"/>
    <property type="molecule type" value="Genomic_DNA"/>
</dbReference>